<keyword evidence="3" id="KW-1185">Reference proteome</keyword>
<dbReference type="GO" id="GO:0045454">
    <property type="term" value="P:cell redox homeostasis"/>
    <property type="evidence" value="ECO:0007669"/>
    <property type="project" value="TreeGrafter"/>
</dbReference>
<dbReference type="EMBL" id="LWAE01000008">
    <property type="protein sequence ID" value="KZL89563.1"/>
    <property type="molecule type" value="Genomic_DNA"/>
</dbReference>
<dbReference type="RefSeq" id="WP_066628646.1">
    <property type="nucleotide sequence ID" value="NZ_FQXL01000007.1"/>
</dbReference>
<dbReference type="STRING" id="1121326.CLMAG_50630"/>
<accession>A0A162R8A4</accession>
<dbReference type="PROSITE" id="PS51354">
    <property type="entry name" value="GLUTAREDOXIN_2"/>
    <property type="match status" value="1"/>
</dbReference>
<dbReference type="CDD" id="cd02976">
    <property type="entry name" value="NrdH"/>
    <property type="match status" value="1"/>
</dbReference>
<dbReference type="PANTHER" id="PTHR34386">
    <property type="entry name" value="GLUTAREDOXIN"/>
    <property type="match status" value="1"/>
</dbReference>
<dbReference type="GO" id="GO:0009055">
    <property type="term" value="F:electron transfer activity"/>
    <property type="evidence" value="ECO:0007669"/>
    <property type="project" value="TreeGrafter"/>
</dbReference>
<evidence type="ECO:0000313" key="2">
    <source>
        <dbReference type="EMBL" id="KZL89563.1"/>
    </source>
</evidence>
<name>A0A162R8A4_9CLOT</name>
<proteinExistence type="predicted"/>
<dbReference type="InterPro" id="IPR036249">
    <property type="entry name" value="Thioredoxin-like_sf"/>
</dbReference>
<dbReference type="SUPFAM" id="SSF52833">
    <property type="entry name" value="Thioredoxin-like"/>
    <property type="match status" value="1"/>
</dbReference>
<dbReference type="InterPro" id="IPR051548">
    <property type="entry name" value="Grx-like_ET"/>
</dbReference>
<protein>
    <submittedName>
        <fullName evidence="2">Glutaredoxin-3</fullName>
    </submittedName>
</protein>
<sequence length="76" mass="8623">MKKVNIYTSDTCGYCHAAIDYLNQNNVQFTEHNISSDPEARKELMKKGYRSVPLIVIDNEEILGFDKDKVSSLLGL</sequence>
<dbReference type="Gene3D" id="3.40.30.10">
    <property type="entry name" value="Glutaredoxin"/>
    <property type="match status" value="1"/>
</dbReference>
<dbReference type="PANTHER" id="PTHR34386:SF1">
    <property type="entry name" value="GLUTAREDOXIN-LIKE PROTEIN NRDH"/>
    <property type="match status" value="1"/>
</dbReference>
<dbReference type="InterPro" id="IPR002109">
    <property type="entry name" value="Glutaredoxin"/>
</dbReference>
<dbReference type="Pfam" id="PF00462">
    <property type="entry name" value="Glutaredoxin"/>
    <property type="match status" value="1"/>
</dbReference>
<dbReference type="OrthoDB" id="9795531at2"/>
<dbReference type="AlphaFoldDB" id="A0A162R8A4"/>
<feature type="domain" description="Glutaredoxin" evidence="1">
    <location>
        <begin position="4"/>
        <end position="61"/>
    </location>
</feature>
<evidence type="ECO:0000313" key="3">
    <source>
        <dbReference type="Proteomes" id="UP000076603"/>
    </source>
</evidence>
<organism evidence="2 3">
    <name type="scientific">Clostridium magnum DSM 2767</name>
    <dbReference type="NCBI Taxonomy" id="1121326"/>
    <lineage>
        <taxon>Bacteria</taxon>
        <taxon>Bacillati</taxon>
        <taxon>Bacillota</taxon>
        <taxon>Clostridia</taxon>
        <taxon>Eubacteriales</taxon>
        <taxon>Clostridiaceae</taxon>
        <taxon>Clostridium</taxon>
    </lineage>
</organism>
<comment type="caution">
    <text evidence="2">The sequence shown here is derived from an EMBL/GenBank/DDBJ whole genome shotgun (WGS) entry which is preliminary data.</text>
</comment>
<dbReference type="Proteomes" id="UP000076603">
    <property type="component" value="Unassembled WGS sequence"/>
</dbReference>
<evidence type="ECO:0000259" key="1">
    <source>
        <dbReference type="Pfam" id="PF00462"/>
    </source>
</evidence>
<gene>
    <name evidence="2" type="primary">grxC</name>
    <name evidence="2" type="ORF">CLMAG_50630</name>
</gene>
<dbReference type="PATRIC" id="fig|1121326.3.peg.5118"/>
<reference evidence="2 3" key="1">
    <citation type="submission" date="2016-04" db="EMBL/GenBank/DDBJ databases">
        <title>Genome sequence of Clostridium magnum DSM 2767.</title>
        <authorList>
            <person name="Poehlein A."/>
            <person name="Uhlig R."/>
            <person name="Fischer R."/>
            <person name="Bahl H."/>
            <person name="Daniel R."/>
        </authorList>
    </citation>
    <scope>NUCLEOTIDE SEQUENCE [LARGE SCALE GENOMIC DNA]</scope>
    <source>
        <strain evidence="2 3">DSM 2767</strain>
    </source>
</reference>